<dbReference type="Proteomes" id="UP001497512">
    <property type="component" value="Chromosome 1"/>
</dbReference>
<sequence>MCHGRVACSLVCCSIIAEKQVCVYEQTLFRSESMKMRCTVSIQPEWELCGLLSDVYSSKCVGETVPAKCEVKISLISRVLRFNSNDLLVPMLFMFMLC</sequence>
<feature type="non-terminal residue" evidence="1">
    <location>
        <position position="98"/>
    </location>
</feature>
<name>A0ABP0TDI1_9BRYO</name>
<evidence type="ECO:0008006" key="3">
    <source>
        <dbReference type="Google" id="ProtNLM"/>
    </source>
</evidence>
<feature type="non-terminal residue" evidence="1">
    <location>
        <position position="1"/>
    </location>
</feature>
<gene>
    <name evidence="1" type="ORF">CSSPTR1EN2_LOCUS1947</name>
</gene>
<dbReference type="EMBL" id="OZ019893">
    <property type="protein sequence ID" value="CAK9192551.1"/>
    <property type="molecule type" value="Genomic_DNA"/>
</dbReference>
<proteinExistence type="predicted"/>
<organism evidence="1 2">
    <name type="scientific">Sphagnum troendelagicum</name>
    <dbReference type="NCBI Taxonomy" id="128251"/>
    <lineage>
        <taxon>Eukaryota</taxon>
        <taxon>Viridiplantae</taxon>
        <taxon>Streptophyta</taxon>
        <taxon>Embryophyta</taxon>
        <taxon>Bryophyta</taxon>
        <taxon>Sphagnophytina</taxon>
        <taxon>Sphagnopsida</taxon>
        <taxon>Sphagnales</taxon>
        <taxon>Sphagnaceae</taxon>
        <taxon>Sphagnum</taxon>
    </lineage>
</organism>
<accession>A0ABP0TDI1</accession>
<evidence type="ECO:0000313" key="2">
    <source>
        <dbReference type="Proteomes" id="UP001497512"/>
    </source>
</evidence>
<protein>
    <recommendedName>
        <fullName evidence="3">Secreted protein</fullName>
    </recommendedName>
</protein>
<evidence type="ECO:0000313" key="1">
    <source>
        <dbReference type="EMBL" id="CAK9192551.1"/>
    </source>
</evidence>
<keyword evidence="2" id="KW-1185">Reference proteome</keyword>
<reference evidence="1 2" key="1">
    <citation type="submission" date="2024-02" db="EMBL/GenBank/DDBJ databases">
        <authorList>
            <consortium name="ELIXIR-Norway"/>
            <consortium name="Elixir Norway"/>
        </authorList>
    </citation>
    <scope>NUCLEOTIDE SEQUENCE [LARGE SCALE GENOMIC DNA]</scope>
</reference>